<protein>
    <recommendedName>
        <fullName evidence="3">Protein kinase domain-containing protein</fullName>
    </recommendedName>
</protein>
<evidence type="ECO:0000313" key="2">
    <source>
        <dbReference type="Proteomes" id="UP000266861"/>
    </source>
</evidence>
<name>A0A397H8P4_9GLOM</name>
<dbReference type="OrthoDB" id="2441719at2759"/>
<dbReference type="EMBL" id="PQFF01000337">
    <property type="protein sequence ID" value="RHZ58318.1"/>
    <property type="molecule type" value="Genomic_DNA"/>
</dbReference>
<evidence type="ECO:0000313" key="1">
    <source>
        <dbReference type="EMBL" id="RHZ58318.1"/>
    </source>
</evidence>
<proteinExistence type="predicted"/>
<accession>A0A397H8P4</accession>
<reference evidence="1 2" key="1">
    <citation type="submission" date="2018-08" db="EMBL/GenBank/DDBJ databases">
        <title>Genome and evolution of the arbuscular mycorrhizal fungus Diversispora epigaea (formerly Glomus versiforme) and its bacterial endosymbionts.</title>
        <authorList>
            <person name="Sun X."/>
            <person name="Fei Z."/>
            <person name="Harrison M."/>
        </authorList>
    </citation>
    <scope>NUCLEOTIDE SEQUENCE [LARGE SCALE GENOMIC DNA]</scope>
    <source>
        <strain evidence="1 2">IT104</strain>
    </source>
</reference>
<organism evidence="1 2">
    <name type="scientific">Diversispora epigaea</name>
    <dbReference type="NCBI Taxonomy" id="1348612"/>
    <lineage>
        <taxon>Eukaryota</taxon>
        <taxon>Fungi</taxon>
        <taxon>Fungi incertae sedis</taxon>
        <taxon>Mucoromycota</taxon>
        <taxon>Glomeromycotina</taxon>
        <taxon>Glomeromycetes</taxon>
        <taxon>Diversisporales</taxon>
        <taxon>Diversisporaceae</taxon>
        <taxon>Diversispora</taxon>
    </lineage>
</organism>
<sequence length="80" mass="9199">MPMIGLIPYKQKVVMVLLIMLSGLMDIKFDGIMAIHLGTNCKMASVQLYRIIKDPEYMMVLQYFKGGSLRNNLNNNFQLE</sequence>
<evidence type="ECO:0008006" key="3">
    <source>
        <dbReference type="Google" id="ProtNLM"/>
    </source>
</evidence>
<gene>
    <name evidence="1" type="ORF">Glove_374g39</name>
</gene>
<dbReference type="AlphaFoldDB" id="A0A397H8P4"/>
<comment type="caution">
    <text evidence="1">The sequence shown here is derived from an EMBL/GenBank/DDBJ whole genome shotgun (WGS) entry which is preliminary data.</text>
</comment>
<keyword evidence="2" id="KW-1185">Reference proteome</keyword>
<dbReference type="Proteomes" id="UP000266861">
    <property type="component" value="Unassembled WGS sequence"/>
</dbReference>